<sequence length="59" mass="6876">GSNVLHPFEPQQHRRSPLPQPFRPVPLRRTMARPPRPRLRHPPHPVRQRSPLASISPQL</sequence>
<protein>
    <submittedName>
        <fullName evidence="2">Uncharacterized protein</fullName>
    </submittedName>
</protein>
<feature type="non-terminal residue" evidence="2">
    <location>
        <position position="1"/>
    </location>
</feature>
<name>A0A6J4KI15_9CHLR</name>
<feature type="compositionally biased region" description="Basic residues" evidence="1">
    <location>
        <begin position="35"/>
        <end position="47"/>
    </location>
</feature>
<gene>
    <name evidence="2" type="ORF">AVDCRST_MAG77-6106</name>
</gene>
<feature type="non-terminal residue" evidence="2">
    <location>
        <position position="59"/>
    </location>
</feature>
<dbReference type="EMBL" id="CADCTC010000318">
    <property type="protein sequence ID" value="CAA9306255.1"/>
    <property type="molecule type" value="Genomic_DNA"/>
</dbReference>
<organism evidence="2">
    <name type="scientific">uncultured Chloroflexota bacterium</name>
    <dbReference type="NCBI Taxonomy" id="166587"/>
    <lineage>
        <taxon>Bacteria</taxon>
        <taxon>Bacillati</taxon>
        <taxon>Chloroflexota</taxon>
        <taxon>environmental samples</taxon>
    </lineage>
</organism>
<evidence type="ECO:0000313" key="2">
    <source>
        <dbReference type="EMBL" id="CAA9306255.1"/>
    </source>
</evidence>
<dbReference type="AlphaFoldDB" id="A0A6J4KI15"/>
<proteinExistence type="predicted"/>
<evidence type="ECO:0000256" key="1">
    <source>
        <dbReference type="SAM" id="MobiDB-lite"/>
    </source>
</evidence>
<reference evidence="2" key="1">
    <citation type="submission" date="2020-02" db="EMBL/GenBank/DDBJ databases">
        <authorList>
            <person name="Meier V. D."/>
        </authorList>
    </citation>
    <scope>NUCLEOTIDE SEQUENCE</scope>
    <source>
        <strain evidence="2">AVDCRST_MAG77</strain>
    </source>
</reference>
<feature type="region of interest" description="Disordered" evidence="1">
    <location>
        <begin position="1"/>
        <end position="59"/>
    </location>
</feature>
<accession>A0A6J4KI15</accession>